<keyword evidence="4 7" id="KW-0863">Zinc-finger</keyword>
<dbReference type="InterPro" id="IPR034732">
    <property type="entry name" value="EPHD"/>
</dbReference>
<reference evidence="11" key="1">
    <citation type="journal article" date="2020" name="Stud. Mycol.">
        <title>101 Dothideomycetes genomes: a test case for predicting lifestyles and emergence of pathogens.</title>
        <authorList>
            <person name="Haridas S."/>
            <person name="Albert R."/>
            <person name="Binder M."/>
            <person name="Bloem J."/>
            <person name="Labutti K."/>
            <person name="Salamov A."/>
            <person name="Andreopoulos B."/>
            <person name="Baker S."/>
            <person name="Barry K."/>
            <person name="Bills G."/>
            <person name="Bluhm B."/>
            <person name="Cannon C."/>
            <person name="Castanera R."/>
            <person name="Culley D."/>
            <person name="Daum C."/>
            <person name="Ezra D."/>
            <person name="Gonzalez J."/>
            <person name="Henrissat B."/>
            <person name="Kuo A."/>
            <person name="Liang C."/>
            <person name="Lipzen A."/>
            <person name="Lutzoni F."/>
            <person name="Magnuson J."/>
            <person name="Mondo S."/>
            <person name="Nolan M."/>
            <person name="Ohm R."/>
            <person name="Pangilinan J."/>
            <person name="Park H.-J."/>
            <person name="Ramirez L."/>
            <person name="Alfaro M."/>
            <person name="Sun H."/>
            <person name="Tritt A."/>
            <person name="Yoshinaga Y."/>
            <person name="Zwiers L.-H."/>
            <person name="Turgeon B."/>
            <person name="Goodwin S."/>
            <person name="Spatafora J."/>
            <person name="Crous P."/>
            <person name="Grigoriev I."/>
        </authorList>
    </citation>
    <scope>NUCLEOTIDE SEQUENCE</scope>
    <source>
        <strain evidence="11">CBS 115976</strain>
    </source>
</reference>
<evidence type="ECO:0000256" key="7">
    <source>
        <dbReference type="PROSITE-ProRule" id="PRU00146"/>
    </source>
</evidence>
<feature type="compositionally biased region" description="Polar residues" evidence="8">
    <location>
        <begin position="41"/>
        <end position="53"/>
    </location>
</feature>
<feature type="compositionally biased region" description="Basic residues" evidence="8">
    <location>
        <begin position="1114"/>
        <end position="1124"/>
    </location>
</feature>
<evidence type="ECO:0000259" key="10">
    <source>
        <dbReference type="PROSITE" id="PS51805"/>
    </source>
</evidence>
<evidence type="ECO:0000256" key="5">
    <source>
        <dbReference type="ARBA" id="ARBA00022833"/>
    </source>
</evidence>
<keyword evidence="3" id="KW-0677">Repeat</keyword>
<feature type="region of interest" description="Disordered" evidence="8">
    <location>
        <begin position="1095"/>
        <end position="1124"/>
    </location>
</feature>
<dbReference type="GO" id="GO:0005634">
    <property type="term" value="C:nucleus"/>
    <property type="evidence" value="ECO:0007669"/>
    <property type="project" value="UniProtKB-SubCell"/>
</dbReference>
<dbReference type="CDD" id="cd15670">
    <property type="entry name" value="ePHD_BRPF"/>
    <property type="match status" value="1"/>
</dbReference>
<evidence type="ECO:0000256" key="8">
    <source>
        <dbReference type="SAM" id="MobiDB-lite"/>
    </source>
</evidence>
<sequence length="1124" mass="125102">MAPIVDTTPASGRRRRGRPRKLPYLPETEPPRKKLRYTAGGMNSRQSSTSTPFSLRGANGHSQTAPRARPSRRQSDLPTTRRRSPSTPVPPETDKQDPKPTFSSAAAAATAMTQNDSYKPREERSWEEFHTDLDIDVDLHVFNAEEIDASRQSAMSTPLQALAGTNATASPVLAQASQQLKMHADGINGVFSPVQALVTPIKRGPGRPPKRSGALMYGIGSPTPQKITPAPIQNPKEKLVLPKPNYRRIETFAAYEQSPGVGINFVEKALALVGYQESDIFIQPRNLIRGGQETLEDDVESSMPIEGVNAGSSTGNSAVSHPRIRVEYDMDEQDERWLEVVNEERTTQGVDIIRPQYFEITMTLIEKEWHALEKRIPKPNPKPPQTHRPRSSSAAAVNGEPAGAEEQDTKCAVCDDGDCENTNAIVFCDGCDLAVHQECYGVPFIPEGQWLCRKCQLIGRNTPDCIFCPNNEGAFKQTSTLRWSHLLCALWIPEVSLGNHTFMEPVMDVEKVPKPRWKLNCYICQQKMGACIQCSNKNCYLAFHVTCARRCRLYLKMKTPHGQIQEKNTLKGYCDKHVSPEWRKQHDVEAATNEAKTFYRTSMKGRKWGDSQQDALALPSNQPGALEEEEGDDPLSTVGNNKRKKAALQKKIWRLPSGAPVVPQIVYHNVETLLSRYQVRKRKEFVAEACKYWTLKREARRGAALLKRLQLSLDTFTSMEMTRRNFAAMGASGAPKLTQRIEFAEGLEGELSNISNMCDEIVTREGMKLQDAETLRDIVNTVYFPLMPLLWHIFDRAVGLDSSYNYFKRGFAEIKPKLENREYLNVASFAEHLGRVFNRVMYSPDAADEPVGIPGGEVNAPINKQKANLEKDKKMRAKRIIKTILPFLLNAAESEADIEVKIPEDNRRLLQSIMDNALKAPANAGLSVDGEAQDGETDVEMDINHELHSNVAANDHDDVDMNDVDTTDAVMTNGAPVINELPMEDTEAGAEAGDDHTHEEAGSTRATPALPALSNSGSTNPSTGYHDPLTPPQDNKDASSTLANGGVPWYLASFDPQGTTIHDEVGPAPPESIRAISEELSELDDEQVRLLEEEQNMLDHPTPMKQEKLVVPTTKRKTRPKRKR</sequence>
<dbReference type="InterPro" id="IPR011011">
    <property type="entry name" value="Znf_FYVE_PHD"/>
</dbReference>
<keyword evidence="5" id="KW-0862">Zinc</keyword>
<dbReference type="InterPro" id="IPR013083">
    <property type="entry name" value="Znf_RING/FYVE/PHD"/>
</dbReference>
<dbReference type="Proteomes" id="UP000799302">
    <property type="component" value="Unassembled WGS sequence"/>
</dbReference>
<evidence type="ECO:0000259" key="9">
    <source>
        <dbReference type="PROSITE" id="PS50016"/>
    </source>
</evidence>
<dbReference type="OrthoDB" id="20839at2759"/>
<feature type="domain" description="PHD-type" evidence="10">
    <location>
        <begin position="462"/>
        <end position="578"/>
    </location>
</feature>
<feature type="region of interest" description="Disordered" evidence="8">
    <location>
        <begin position="610"/>
        <end position="640"/>
    </location>
</feature>
<dbReference type="PANTHER" id="PTHR13793:SF107">
    <property type="entry name" value="BROMODOMAIN-CONTAINING PROTEIN HOMOLOG"/>
    <property type="match status" value="1"/>
</dbReference>
<dbReference type="CDD" id="cd15492">
    <property type="entry name" value="PHD_BRPF_JADE_like"/>
    <property type="match status" value="1"/>
</dbReference>
<dbReference type="InterPro" id="IPR050701">
    <property type="entry name" value="Histone_Mod_Regulator"/>
</dbReference>
<dbReference type="Pfam" id="PF13831">
    <property type="entry name" value="PHD_2"/>
    <property type="match status" value="1"/>
</dbReference>
<evidence type="ECO:0008006" key="13">
    <source>
        <dbReference type="Google" id="ProtNLM"/>
    </source>
</evidence>
<dbReference type="GO" id="GO:0008270">
    <property type="term" value="F:zinc ion binding"/>
    <property type="evidence" value="ECO:0007669"/>
    <property type="project" value="UniProtKB-KW"/>
</dbReference>
<dbReference type="PROSITE" id="PS01359">
    <property type="entry name" value="ZF_PHD_1"/>
    <property type="match status" value="1"/>
</dbReference>
<dbReference type="SUPFAM" id="SSF57903">
    <property type="entry name" value="FYVE/PHD zinc finger"/>
    <property type="match status" value="1"/>
</dbReference>
<feature type="compositionally biased region" description="Polar residues" evidence="8">
    <location>
        <begin position="1013"/>
        <end position="1023"/>
    </location>
</feature>
<gene>
    <name evidence="11" type="ORF">BT63DRAFT_442968</name>
</gene>
<dbReference type="InterPro" id="IPR019542">
    <property type="entry name" value="Enhancer_polycomb-like_N"/>
</dbReference>
<dbReference type="FunFam" id="3.30.40.10:FF:000008">
    <property type="entry name" value="Bromodomain containing 1, isoform CRA_a"/>
    <property type="match status" value="1"/>
</dbReference>
<feature type="region of interest" description="Disordered" evidence="8">
    <location>
        <begin position="375"/>
        <end position="402"/>
    </location>
</feature>
<dbReference type="InterPro" id="IPR019787">
    <property type="entry name" value="Znf_PHD-finger"/>
</dbReference>
<evidence type="ECO:0000256" key="4">
    <source>
        <dbReference type="ARBA" id="ARBA00022771"/>
    </source>
</evidence>
<dbReference type="Gene3D" id="3.30.40.10">
    <property type="entry name" value="Zinc/RING finger domain, C3HC4 (zinc finger)"/>
    <property type="match status" value="2"/>
</dbReference>
<protein>
    <recommendedName>
        <fullName evidence="13">PHD finger domain-containing protein</fullName>
    </recommendedName>
</protein>
<dbReference type="InterPro" id="IPR019786">
    <property type="entry name" value="Zinc_finger_PHD-type_CS"/>
</dbReference>
<evidence type="ECO:0000313" key="12">
    <source>
        <dbReference type="Proteomes" id="UP000799302"/>
    </source>
</evidence>
<dbReference type="AlphaFoldDB" id="A0A6A6U119"/>
<evidence type="ECO:0000256" key="3">
    <source>
        <dbReference type="ARBA" id="ARBA00022737"/>
    </source>
</evidence>
<dbReference type="FunFam" id="3.30.40.10:FF:000007">
    <property type="entry name" value="Bromodomain containing 1, isoform CRA_b"/>
    <property type="match status" value="1"/>
</dbReference>
<proteinExistence type="predicted"/>
<feature type="compositionally biased region" description="Basic residues" evidence="8">
    <location>
        <begin position="12"/>
        <end position="21"/>
    </location>
</feature>
<evidence type="ECO:0000256" key="2">
    <source>
        <dbReference type="ARBA" id="ARBA00022723"/>
    </source>
</evidence>
<feature type="compositionally biased region" description="Basic and acidic residues" evidence="8">
    <location>
        <begin position="993"/>
        <end position="1002"/>
    </location>
</feature>
<feature type="domain" description="PHD-type" evidence="9">
    <location>
        <begin position="408"/>
        <end position="458"/>
    </location>
</feature>
<dbReference type="PROSITE" id="PS50016">
    <property type="entry name" value="ZF_PHD_2"/>
    <property type="match status" value="1"/>
</dbReference>
<keyword evidence="2" id="KW-0479">Metal-binding</keyword>
<evidence type="ECO:0000313" key="11">
    <source>
        <dbReference type="EMBL" id="KAF2665600.1"/>
    </source>
</evidence>
<keyword evidence="6" id="KW-0539">Nucleus</keyword>
<evidence type="ECO:0000256" key="6">
    <source>
        <dbReference type="ARBA" id="ARBA00023242"/>
    </source>
</evidence>
<dbReference type="SMART" id="SM00249">
    <property type="entry name" value="PHD"/>
    <property type="match status" value="2"/>
</dbReference>
<dbReference type="GO" id="GO:0006357">
    <property type="term" value="P:regulation of transcription by RNA polymerase II"/>
    <property type="evidence" value="ECO:0007669"/>
    <property type="project" value="TreeGrafter"/>
</dbReference>
<feature type="region of interest" description="Disordered" evidence="8">
    <location>
        <begin position="1"/>
        <end position="124"/>
    </location>
</feature>
<dbReference type="Pfam" id="PF10513">
    <property type="entry name" value="EPL1"/>
    <property type="match status" value="1"/>
</dbReference>
<feature type="compositionally biased region" description="Polar residues" evidence="8">
    <location>
        <begin position="610"/>
        <end position="623"/>
    </location>
</feature>
<feature type="region of interest" description="Disordered" evidence="8">
    <location>
        <begin position="986"/>
        <end position="1042"/>
    </location>
</feature>
<name>A0A6A6U119_9PEZI</name>
<comment type="subcellular location">
    <subcellularLocation>
        <location evidence="1">Nucleus</location>
    </subcellularLocation>
</comment>
<keyword evidence="12" id="KW-1185">Reference proteome</keyword>
<dbReference type="PROSITE" id="PS51805">
    <property type="entry name" value="EPHD"/>
    <property type="match status" value="1"/>
</dbReference>
<dbReference type="EMBL" id="MU004240">
    <property type="protein sequence ID" value="KAF2665600.1"/>
    <property type="molecule type" value="Genomic_DNA"/>
</dbReference>
<organism evidence="11 12">
    <name type="scientific">Microthyrium microscopicum</name>
    <dbReference type="NCBI Taxonomy" id="703497"/>
    <lineage>
        <taxon>Eukaryota</taxon>
        <taxon>Fungi</taxon>
        <taxon>Dikarya</taxon>
        <taxon>Ascomycota</taxon>
        <taxon>Pezizomycotina</taxon>
        <taxon>Dothideomycetes</taxon>
        <taxon>Dothideomycetes incertae sedis</taxon>
        <taxon>Microthyriales</taxon>
        <taxon>Microthyriaceae</taxon>
        <taxon>Microthyrium</taxon>
    </lineage>
</organism>
<dbReference type="PANTHER" id="PTHR13793">
    <property type="entry name" value="PHD FINGER PROTEINS"/>
    <property type="match status" value="1"/>
</dbReference>
<accession>A0A6A6U119</accession>
<dbReference type="InterPro" id="IPR001965">
    <property type="entry name" value="Znf_PHD"/>
</dbReference>
<evidence type="ECO:0000256" key="1">
    <source>
        <dbReference type="ARBA" id="ARBA00004123"/>
    </source>
</evidence>
<dbReference type="Pfam" id="PF13832">
    <property type="entry name" value="zf-HC5HC2H_2"/>
    <property type="match status" value="1"/>
</dbReference>